<dbReference type="Gene3D" id="3.30.470.30">
    <property type="entry name" value="DNA ligase/mRNA capping enzyme"/>
    <property type="match status" value="1"/>
</dbReference>
<evidence type="ECO:0000256" key="6">
    <source>
        <dbReference type="ARBA" id="ARBA00022741"/>
    </source>
</evidence>
<dbReference type="Gene3D" id="2.40.50.140">
    <property type="entry name" value="Nucleic acid-binding proteins"/>
    <property type="match status" value="1"/>
</dbReference>
<evidence type="ECO:0000259" key="12">
    <source>
        <dbReference type="Pfam" id="PF03919"/>
    </source>
</evidence>
<dbReference type="Pfam" id="PF03919">
    <property type="entry name" value="mRNA_cap_C"/>
    <property type="match status" value="1"/>
</dbReference>
<dbReference type="AlphaFoldDB" id="A0A9N9GSC8"/>
<dbReference type="Pfam" id="PF01331">
    <property type="entry name" value="mRNA_cap_enzyme"/>
    <property type="match status" value="1"/>
</dbReference>
<evidence type="ECO:0000256" key="3">
    <source>
        <dbReference type="ARBA" id="ARBA00022664"/>
    </source>
</evidence>
<keyword evidence="14" id="KW-1185">Reference proteome</keyword>
<dbReference type="PANTHER" id="PTHR10367">
    <property type="entry name" value="MRNA-CAPPING ENZYME"/>
    <property type="match status" value="1"/>
</dbReference>
<evidence type="ECO:0000256" key="9">
    <source>
        <dbReference type="ARBA" id="ARBA00023242"/>
    </source>
</evidence>
<keyword evidence="7" id="KW-0506">mRNA capping</keyword>
<evidence type="ECO:0000256" key="2">
    <source>
        <dbReference type="ARBA" id="ARBA00012475"/>
    </source>
</evidence>
<keyword evidence="5" id="KW-0548">Nucleotidyltransferase</keyword>
<dbReference type="GO" id="GO:0005524">
    <property type="term" value="F:ATP binding"/>
    <property type="evidence" value="ECO:0007669"/>
    <property type="project" value="InterPro"/>
</dbReference>
<comment type="caution">
    <text evidence="13">The sequence shown here is derived from an EMBL/GenBank/DDBJ whole genome shotgun (WGS) entry which is preliminary data.</text>
</comment>
<evidence type="ECO:0000259" key="11">
    <source>
        <dbReference type="Pfam" id="PF01331"/>
    </source>
</evidence>
<comment type="catalytic activity">
    <reaction evidence="10">
        <text>a 5'-end diphospho-ribonucleoside in mRNA + GTP + H(+) = a 5'-end (5'-triphosphoguanosine)-ribonucleoside in mRNA + diphosphate</text>
        <dbReference type="Rhea" id="RHEA:67012"/>
        <dbReference type="Rhea" id="RHEA-COMP:17165"/>
        <dbReference type="Rhea" id="RHEA-COMP:17166"/>
        <dbReference type="ChEBI" id="CHEBI:15378"/>
        <dbReference type="ChEBI" id="CHEBI:33019"/>
        <dbReference type="ChEBI" id="CHEBI:37565"/>
        <dbReference type="ChEBI" id="CHEBI:167616"/>
        <dbReference type="ChEBI" id="CHEBI:167617"/>
        <dbReference type="EC" id="2.7.7.50"/>
    </reaction>
    <physiologicalReaction direction="left-to-right" evidence="10">
        <dbReference type="Rhea" id="RHEA:67013"/>
    </physiologicalReaction>
</comment>
<dbReference type="PANTHER" id="PTHR10367:SF17">
    <property type="entry name" value="MRNA-CAPPING ENZYME"/>
    <property type="match status" value="1"/>
</dbReference>
<dbReference type="SUPFAM" id="SSF56091">
    <property type="entry name" value="DNA ligase/mRNA capping enzyme, catalytic domain"/>
    <property type="match status" value="1"/>
</dbReference>
<feature type="non-terminal residue" evidence="13">
    <location>
        <position position="290"/>
    </location>
</feature>
<reference evidence="13" key="1">
    <citation type="submission" date="2021-06" db="EMBL/GenBank/DDBJ databases">
        <authorList>
            <person name="Kallberg Y."/>
            <person name="Tangrot J."/>
            <person name="Rosling A."/>
        </authorList>
    </citation>
    <scope>NUCLEOTIDE SEQUENCE</scope>
    <source>
        <strain evidence="13">CL551</strain>
    </source>
</reference>
<keyword evidence="9" id="KW-0539">Nucleus</keyword>
<feature type="domain" description="mRNA capping enzyme C-terminal" evidence="12">
    <location>
        <begin position="138"/>
        <end position="256"/>
    </location>
</feature>
<protein>
    <recommendedName>
        <fullName evidence="2">mRNA guanylyltransferase</fullName>
        <ecNumber evidence="2">2.7.7.50</ecNumber>
    </recommendedName>
</protein>
<keyword evidence="8" id="KW-0342">GTP-binding</keyword>
<dbReference type="GO" id="GO:0005634">
    <property type="term" value="C:nucleus"/>
    <property type="evidence" value="ECO:0007669"/>
    <property type="project" value="UniProtKB-SubCell"/>
</dbReference>
<sequence length="290" mass="34353">MVFPDPDDKSKFQKDTLFDGEIVNDIEEDKSITTRLYVFDCLLDRTKNLMSRPLQKRLGYFESHVLKPHIEWKRRVNPKDLPFDLVCKPMVKAYHFDETYKKLSTLKHNSDGLIFTAISAPYKIGTCEAMLKWKPPSENSIDFKLILFYQNGKPEYPDKRPDRFELHENRGKKGYHYYDELYVEDEWEEWREKEIIVDDKTSEKRLNLNGRIVEVFRDESRKWRFLRFRDDKTDGNYFTVVRNIIQSIEDGVSLEESLAPVRIFQDEATEERAENARLSSFIGAIAVGDL</sequence>
<evidence type="ECO:0000256" key="8">
    <source>
        <dbReference type="ARBA" id="ARBA00023134"/>
    </source>
</evidence>
<dbReference type="InterPro" id="IPR001339">
    <property type="entry name" value="mRNA_cap_enzyme_adenylation"/>
</dbReference>
<dbReference type="InterPro" id="IPR012340">
    <property type="entry name" value="NA-bd_OB-fold"/>
</dbReference>
<feature type="domain" description="mRNA capping enzyme adenylation" evidence="11">
    <location>
        <begin position="3"/>
        <end position="134"/>
    </location>
</feature>
<proteinExistence type="predicted"/>
<organism evidence="13 14">
    <name type="scientific">Acaulospora morrowiae</name>
    <dbReference type="NCBI Taxonomy" id="94023"/>
    <lineage>
        <taxon>Eukaryota</taxon>
        <taxon>Fungi</taxon>
        <taxon>Fungi incertae sedis</taxon>
        <taxon>Mucoromycota</taxon>
        <taxon>Glomeromycotina</taxon>
        <taxon>Glomeromycetes</taxon>
        <taxon>Diversisporales</taxon>
        <taxon>Acaulosporaceae</taxon>
        <taxon>Acaulospora</taxon>
    </lineage>
</organism>
<evidence type="ECO:0000256" key="1">
    <source>
        <dbReference type="ARBA" id="ARBA00004123"/>
    </source>
</evidence>
<keyword evidence="4" id="KW-0808">Transferase</keyword>
<evidence type="ECO:0000313" key="13">
    <source>
        <dbReference type="EMBL" id="CAG8626386.1"/>
    </source>
</evidence>
<dbReference type="EMBL" id="CAJVPV010008095">
    <property type="protein sequence ID" value="CAG8626386.1"/>
    <property type="molecule type" value="Genomic_DNA"/>
</dbReference>
<evidence type="ECO:0000256" key="10">
    <source>
        <dbReference type="ARBA" id="ARBA00044624"/>
    </source>
</evidence>
<dbReference type="OrthoDB" id="200924at2759"/>
<evidence type="ECO:0000256" key="7">
    <source>
        <dbReference type="ARBA" id="ARBA00023042"/>
    </source>
</evidence>
<dbReference type="GO" id="GO:0006370">
    <property type="term" value="P:7-methylguanosine mRNA capping"/>
    <property type="evidence" value="ECO:0007669"/>
    <property type="project" value="UniProtKB-KW"/>
</dbReference>
<evidence type="ECO:0000256" key="4">
    <source>
        <dbReference type="ARBA" id="ARBA00022679"/>
    </source>
</evidence>
<dbReference type="GO" id="GO:0004484">
    <property type="term" value="F:mRNA guanylyltransferase activity"/>
    <property type="evidence" value="ECO:0007669"/>
    <property type="project" value="UniProtKB-EC"/>
</dbReference>
<evidence type="ECO:0000256" key="5">
    <source>
        <dbReference type="ARBA" id="ARBA00022695"/>
    </source>
</evidence>
<evidence type="ECO:0000313" key="14">
    <source>
        <dbReference type="Proteomes" id="UP000789342"/>
    </source>
</evidence>
<keyword evidence="3" id="KW-0507">mRNA processing</keyword>
<gene>
    <name evidence="13" type="ORF">AMORRO_LOCUS8892</name>
</gene>
<keyword evidence="6" id="KW-0547">Nucleotide-binding</keyword>
<dbReference type="InterPro" id="IPR013846">
    <property type="entry name" value="mRNA_cap_enzyme_C"/>
</dbReference>
<dbReference type="InterPro" id="IPR051029">
    <property type="entry name" value="mRNA_Capping_Enz/RNA_Phosphat"/>
</dbReference>
<accession>A0A9N9GSC8</accession>
<dbReference type="Proteomes" id="UP000789342">
    <property type="component" value="Unassembled WGS sequence"/>
</dbReference>
<dbReference type="GO" id="GO:0005525">
    <property type="term" value="F:GTP binding"/>
    <property type="evidence" value="ECO:0007669"/>
    <property type="project" value="UniProtKB-KW"/>
</dbReference>
<dbReference type="SUPFAM" id="SSF50249">
    <property type="entry name" value="Nucleic acid-binding proteins"/>
    <property type="match status" value="1"/>
</dbReference>
<name>A0A9N9GSC8_9GLOM</name>
<comment type="subcellular location">
    <subcellularLocation>
        <location evidence="1">Nucleus</location>
    </subcellularLocation>
</comment>
<dbReference type="EC" id="2.7.7.50" evidence="2"/>